<keyword evidence="8" id="KW-1185">Reference proteome</keyword>
<feature type="transmembrane region" description="Helical" evidence="6">
    <location>
        <begin position="429"/>
        <end position="449"/>
    </location>
</feature>
<feature type="transmembrane region" description="Helical" evidence="6">
    <location>
        <begin position="292"/>
        <end position="314"/>
    </location>
</feature>
<gene>
    <name evidence="7" type="ORF">BSL78_10597</name>
</gene>
<evidence type="ECO:0000256" key="6">
    <source>
        <dbReference type="SAM" id="Phobius"/>
    </source>
</evidence>
<feature type="transmembrane region" description="Helical" evidence="6">
    <location>
        <begin position="135"/>
        <end position="163"/>
    </location>
</feature>
<evidence type="ECO:0000313" key="7">
    <source>
        <dbReference type="EMBL" id="PIK52499.1"/>
    </source>
</evidence>
<evidence type="ECO:0000256" key="4">
    <source>
        <dbReference type="ARBA" id="ARBA00023136"/>
    </source>
</evidence>
<comment type="caution">
    <text evidence="7">The sequence shown here is derived from an EMBL/GenBank/DDBJ whole genome shotgun (WGS) entry which is preliminary data.</text>
</comment>
<dbReference type="GO" id="GO:0005783">
    <property type="term" value="C:endoplasmic reticulum"/>
    <property type="evidence" value="ECO:0007669"/>
    <property type="project" value="TreeGrafter"/>
</dbReference>
<dbReference type="GO" id="GO:0016409">
    <property type="term" value="F:palmitoyltransferase activity"/>
    <property type="evidence" value="ECO:0007669"/>
    <property type="project" value="TreeGrafter"/>
</dbReference>
<dbReference type="Pfam" id="PF03062">
    <property type="entry name" value="MBOAT"/>
    <property type="match status" value="1"/>
</dbReference>
<evidence type="ECO:0000256" key="2">
    <source>
        <dbReference type="ARBA" id="ARBA00022692"/>
    </source>
</evidence>
<comment type="similarity">
    <text evidence="5">Belongs to the membrane-bound acyltransferase family. HHAT subfamily.</text>
</comment>
<evidence type="ECO:0008006" key="9">
    <source>
        <dbReference type="Google" id="ProtNLM"/>
    </source>
</evidence>
<dbReference type="GO" id="GO:0016020">
    <property type="term" value="C:membrane"/>
    <property type="evidence" value="ECO:0007669"/>
    <property type="project" value="UniProtKB-SubCell"/>
</dbReference>
<feature type="transmembrane region" description="Helical" evidence="6">
    <location>
        <begin position="405"/>
        <end position="423"/>
    </location>
</feature>
<dbReference type="PANTHER" id="PTHR13285">
    <property type="entry name" value="ACYLTRANSFERASE"/>
    <property type="match status" value="1"/>
</dbReference>
<dbReference type="Proteomes" id="UP000230750">
    <property type="component" value="Unassembled WGS sequence"/>
</dbReference>
<dbReference type="PANTHER" id="PTHR13285:SF18">
    <property type="entry name" value="PROTEIN-CYSTEINE N-PALMITOYLTRANSFERASE RASP"/>
    <property type="match status" value="1"/>
</dbReference>
<protein>
    <recommendedName>
        <fullName evidence="9">Protein-cysteine N-palmitoyltransferase HHAT</fullName>
    </recommendedName>
</protein>
<feature type="transmembrane region" description="Helical" evidence="6">
    <location>
        <begin position="326"/>
        <end position="347"/>
    </location>
</feature>
<feature type="transmembrane region" description="Helical" evidence="6">
    <location>
        <begin position="470"/>
        <end position="491"/>
    </location>
</feature>
<evidence type="ECO:0000313" key="8">
    <source>
        <dbReference type="Proteomes" id="UP000230750"/>
    </source>
</evidence>
<reference evidence="7 8" key="1">
    <citation type="journal article" date="2017" name="PLoS Biol.">
        <title>The sea cucumber genome provides insights into morphological evolution and visceral regeneration.</title>
        <authorList>
            <person name="Zhang X."/>
            <person name="Sun L."/>
            <person name="Yuan J."/>
            <person name="Sun Y."/>
            <person name="Gao Y."/>
            <person name="Zhang L."/>
            <person name="Li S."/>
            <person name="Dai H."/>
            <person name="Hamel J.F."/>
            <person name="Liu C."/>
            <person name="Yu Y."/>
            <person name="Liu S."/>
            <person name="Lin W."/>
            <person name="Guo K."/>
            <person name="Jin S."/>
            <person name="Xu P."/>
            <person name="Storey K.B."/>
            <person name="Huan P."/>
            <person name="Zhang T."/>
            <person name="Zhou Y."/>
            <person name="Zhang J."/>
            <person name="Lin C."/>
            <person name="Li X."/>
            <person name="Xing L."/>
            <person name="Huo D."/>
            <person name="Sun M."/>
            <person name="Wang L."/>
            <person name="Mercier A."/>
            <person name="Li F."/>
            <person name="Yang H."/>
            <person name="Xiang J."/>
        </authorList>
    </citation>
    <scope>NUCLEOTIDE SEQUENCE [LARGE SCALE GENOMIC DNA]</scope>
    <source>
        <strain evidence="7">Shaxun</strain>
        <tissue evidence="7">Muscle</tissue>
    </source>
</reference>
<feature type="transmembrane region" description="Helical" evidence="6">
    <location>
        <begin position="175"/>
        <end position="202"/>
    </location>
</feature>
<keyword evidence="4 6" id="KW-0472">Membrane</keyword>
<evidence type="ECO:0000256" key="5">
    <source>
        <dbReference type="ARBA" id="ARBA00038268"/>
    </source>
</evidence>
<proteinExistence type="inferred from homology"/>
<evidence type="ECO:0000256" key="1">
    <source>
        <dbReference type="ARBA" id="ARBA00004141"/>
    </source>
</evidence>
<dbReference type="AlphaFoldDB" id="A0A2G8KWX8"/>
<feature type="transmembrane region" description="Helical" evidence="6">
    <location>
        <begin position="111"/>
        <end position="129"/>
    </location>
</feature>
<dbReference type="InterPro" id="IPR004299">
    <property type="entry name" value="MBOAT_fam"/>
</dbReference>
<comment type="subcellular location">
    <subcellularLocation>
        <location evidence="1">Membrane</location>
        <topology evidence="1">Multi-pass membrane protein</topology>
    </subcellularLocation>
</comment>
<feature type="transmembrane region" description="Helical" evidence="6">
    <location>
        <begin position="353"/>
        <end position="375"/>
    </location>
</feature>
<dbReference type="OrthoDB" id="420606at2759"/>
<dbReference type="InterPro" id="IPR051085">
    <property type="entry name" value="MB_O-acyltransferase"/>
</dbReference>
<dbReference type="STRING" id="307972.A0A2G8KWX8"/>
<dbReference type="EMBL" id="MRZV01000326">
    <property type="protein sequence ID" value="PIK52499.1"/>
    <property type="molecule type" value="Genomic_DNA"/>
</dbReference>
<accession>A0A2G8KWX8</accession>
<evidence type="ECO:0000256" key="3">
    <source>
        <dbReference type="ARBA" id="ARBA00022989"/>
    </source>
</evidence>
<organism evidence="7 8">
    <name type="scientific">Stichopus japonicus</name>
    <name type="common">Sea cucumber</name>
    <dbReference type="NCBI Taxonomy" id="307972"/>
    <lineage>
        <taxon>Eukaryota</taxon>
        <taxon>Metazoa</taxon>
        <taxon>Echinodermata</taxon>
        <taxon>Eleutherozoa</taxon>
        <taxon>Echinozoa</taxon>
        <taxon>Holothuroidea</taxon>
        <taxon>Aspidochirotacea</taxon>
        <taxon>Aspidochirotida</taxon>
        <taxon>Stichopodidae</taxon>
        <taxon>Apostichopus</taxon>
    </lineage>
</organism>
<feature type="transmembrane region" description="Helical" evidence="6">
    <location>
        <begin position="511"/>
        <end position="527"/>
    </location>
</feature>
<keyword evidence="2 6" id="KW-0812">Transmembrane</keyword>
<name>A0A2G8KWX8_STIJA</name>
<keyword evidence="3 6" id="KW-1133">Transmembrane helix</keyword>
<sequence length="554" mass="63959">MKHKKISRHAVNKTPSRLETIDEEREVSFGDSAKSELYAKLPLLEICTYVGWSMFAWFCVISSLYQSSQKHASALHSSSLLLRGWQLLGDTRQDGADVEWRFWKMTINSQFLLMVLVYVLIMRVVEILIPLKRELAWTILSVSFLTIFYEWQLPAMLVVHTFVSFLASRSRSTRIVWIVSTLQLCSLYVEGANSIITAYFGFPHLEHAKFFTAICIIKLVSFSLECCDEENLPVSPSSENTQDTLFDALSYALYLPFVFAGPCTTYDLFRTQMNKPVEPLNKEMLWGFLSEFIRYTLALLAVEFFLHFLYVPALAHRKDILREESFPTLSAVIVLSLVFFQMKYLILYGFPRAIALLDGFSAPLPPVCVLGLYSFKDMWKYFDRGLHRFLVRYIFIPLGGSRQGVLMNIMSAAVTFLFVFFWHGPQSFVFVWAILNWFGIMLEVLAGKLGRTLYAKDMDAWLSGATYRRLMGLVLVLPNTFIVAANLVYLHGEETLKIQIKNMLFSGHPSQILWIFVSVYCNLQMNLEARRIWGKRYLCTKGYYFRSNPKEKEA</sequence>